<dbReference type="InterPro" id="IPR016166">
    <property type="entry name" value="FAD-bd_PCMH"/>
</dbReference>
<sequence>MATSDNTISTAIAGALSTHDAIALPGSEAYEESNGSYFSAFENELRPSHIVKPTTVEQVQSVIKALRPHILAGDCKIAIRGEGHTPFAGSANIQDGVTLDLRGFKGITLSEDRTTVEIGVGETWTTVYNELEKHGLTTAGGRVGRIGVAGFILGGGLSMFSAGTGFACDSVTEFKVVLASGELVSANASSNTDLWTSLKGGLNNFGIVTSITMKTFKSESIWGGITYYMPGTFTEVLQHACDFVHNETDENTHIMCSAGYGFGHQAVTCVMYHTGGAENPPALQRFSNVQPQIAQMKSMRFENHIGFCEELSKHSSNGMRQFWASITIKPDLDLMDTLHNKWQETLATIKDAEGFIFSFGFHPLTKSLLTNSAKAGGNAMNIPPEDGPLFVVLINPCWTQVADDERIISSVEALVAEFRQLASEKGLLHRYIFTNYAYHKDDVMAGYGEESLERMRSVSKKYDPEGLFQKGVPGGFKLSM</sequence>
<dbReference type="Gene3D" id="3.30.465.10">
    <property type="match status" value="1"/>
</dbReference>
<gene>
    <name evidence="6" type="ORF">VFPPC_03785</name>
</gene>
<dbReference type="PROSITE" id="PS51387">
    <property type="entry name" value="FAD_PCMH"/>
    <property type="match status" value="1"/>
</dbReference>
<dbReference type="RefSeq" id="XP_018137547.1">
    <property type="nucleotide sequence ID" value="XM_018283244.1"/>
</dbReference>
<dbReference type="SUPFAM" id="SSF56176">
    <property type="entry name" value="FAD-binding/transporter-associated domain-like"/>
    <property type="match status" value="1"/>
</dbReference>
<dbReference type="GeneID" id="28847238"/>
<proteinExistence type="inferred from homology"/>
<evidence type="ECO:0000313" key="7">
    <source>
        <dbReference type="Proteomes" id="UP000078397"/>
    </source>
</evidence>
<keyword evidence="3" id="KW-0274">FAD</keyword>
<reference evidence="6 7" key="1">
    <citation type="journal article" date="2016" name="PLoS Pathog.">
        <title>Biosynthesis of antibiotic leucinostatins in bio-control fungus Purpureocillium lilacinum and their inhibition on phytophthora revealed by genome mining.</title>
        <authorList>
            <person name="Wang G."/>
            <person name="Liu Z."/>
            <person name="Lin R."/>
            <person name="Li E."/>
            <person name="Mao Z."/>
            <person name="Ling J."/>
            <person name="Yang Y."/>
            <person name="Yin W.B."/>
            <person name="Xie B."/>
        </authorList>
    </citation>
    <scope>NUCLEOTIDE SEQUENCE [LARGE SCALE GENOMIC DNA]</scope>
    <source>
        <strain evidence="6">170</strain>
    </source>
</reference>
<dbReference type="InterPro" id="IPR016169">
    <property type="entry name" value="FAD-bd_PCMH_sub2"/>
</dbReference>
<dbReference type="InterPro" id="IPR006094">
    <property type="entry name" value="Oxid_FAD_bind_N"/>
</dbReference>
<dbReference type="Proteomes" id="UP000078397">
    <property type="component" value="Unassembled WGS sequence"/>
</dbReference>
<feature type="domain" description="FAD-binding PCMH-type" evidence="5">
    <location>
        <begin position="43"/>
        <end position="218"/>
    </location>
</feature>
<accession>A0A179F275</accession>
<comment type="caution">
    <text evidence="6">The sequence shown here is derived from an EMBL/GenBank/DDBJ whole genome shotgun (WGS) entry which is preliminary data.</text>
</comment>
<dbReference type="PANTHER" id="PTHR42973:SF22">
    <property type="entry name" value="FAD-BINDING PCMH-TYPE DOMAIN-CONTAINING PROTEIN-RELATED"/>
    <property type="match status" value="1"/>
</dbReference>
<name>A0A179F275_METCM</name>
<protein>
    <submittedName>
        <fullName evidence="6">FAD binding domain-containing protein</fullName>
    </submittedName>
</protein>
<evidence type="ECO:0000313" key="6">
    <source>
        <dbReference type="EMBL" id="OAQ59554.1"/>
    </source>
</evidence>
<evidence type="ECO:0000256" key="4">
    <source>
        <dbReference type="ARBA" id="ARBA00023002"/>
    </source>
</evidence>
<dbReference type="GO" id="GO:0016491">
    <property type="term" value="F:oxidoreductase activity"/>
    <property type="evidence" value="ECO:0007669"/>
    <property type="project" value="UniProtKB-KW"/>
</dbReference>
<keyword evidence="7" id="KW-1185">Reference proteome</keyword>
<dbReference type="AlphaFoldDB" id="A0A179F275"/>
<dbReference type="OrthoDB" id="5126127at2759"/>
<organism evidence="6 7">
    <name type="scientific">Pochonia chlamydosporia 170</name>
    <dbReference type="NCBI Taxonomy" id="1380566"/>
    <lineage>
        <taxon>Eukaryota</taxon>
        <taxon>Fungi</taxon>
        <taxon>Dikarya</taxon>
        <taxon>Ascomycota</taxon>
        <taxon>Pezizomycotina</taxon>
        <taxon>Sordariomycetes</taxon>
        <taxon>Hypocreomycetidae</taxon>
        <taxon>Hypocreales</taxon>
        <taxon>Clavicipitaceae</taxon>
        <taxon>Pochonia</taxon>
    </lineage>
</organism>
<keyword evidence="4" id="KW-0560">Oxidoreductase</keyword>
<dbReference type="STRING" id="1380566.A0A179F275"/>
<comment type="similarity">
    <text evidence="1">Belongs to the oxygen-dependent FAD-linked oxidoreductase family.</text>
</comment>
<dbReference type="InterPro" id="IPR036318">
    <property type="entry name" value="FAD-bd_PCMH-like_sf"/>
</dbReference>
<evidence type="ECO:0000256" key="3">
    <source>
        <dbReference type="ARBA" id="ARBA00022827"/>
    </source>
</evidence>
<evidence type="ECO:0000256" key="1">
    <source>
        <dbReference type="ARBA" id="ARBA00005466"/>
    </source>
</evidence>
<dbReference type="PANTHER" id="PTHR42973">
    <property type="entry name" value="BINDING OXIDOREDUCTASE, PUTATIVE (AFU_ORTHOLOGUE AFUA_1G17690)-RELATED"/>
    <property type="match status" value="1"/>
</dbReference>
<dbReference type="InterPro" id="IPR050416">
    <property type="entry name" value="FAD-linked_Oxidoreductase"/>
</dbReference>
<dbReference type="Pfam" id="PF01565">
    <property type="entry name" value="FAD_binding_4"/>
    <property type="match status" value="1"/>
</dbReference>
<dbReference type="KEGG" id="pchm:VFPPC_03785"/>
<evidence type="ECO:0000259" key="5">
    <source>
        <dbReference type="PROSITE" id="PS51387"/>
    </source>
</evidence>
<keyword evidence="2" id="KW-0285">Flavoprotein</keyword>
<dbReference type="EMBL" id="LSBJ02000002">
    <property type="protein sequence ID" value="OAQ59554.1"/>
    <property type="molecule type" value="Genomic_DNA"/>
</dbReference>
<dbReference type="InterPro" id="IPR016164">
    <property type="entry name" value="FAD-linked_Oxase-like_C"/>
</dbReference>
<dbReference type="SUPFAM" id="SSF55103">
    <property type="entry name" value="FAD-linked oxidases, C-terminal domain"/>
    <property type="match status" value="1"/>
</dbReference>
<dbReference type="GO" id="GO:0071949">
    <property type="term" value="F:FAD binding"/>
    <property type="evidence" value="ECO:0007669"/>
    <property type="project" value="InterPro"/>
</dbReference>
<evidence type="ECO:0000256" key="2">
    <source>
        <dbReference type="ARBA" id="ARBA00022630"/>
    </source>
</evidence>